<evidence type="ECO:0000313" key="1">
    <source>
        <dbReference type="EMBL" id="SVD76795.1"/>
    </source>
</evidence>
<dbReference type="AlphaFoldDB" id="A0A382Y1N6"/>
<feature type="non-terminal residue" evidence="1">
    <location>
        <position position="206"/>
    </location>
</feature>
<protein>
    <submittedName>
        <fullName evidence="1">Uncharacterized protein</fullName>
    </submittedName>
</protein>
<organism evidence="1">
    <name type="scientific">marine metagenome</name>
    <dbReference type="NCBI Taxonomy" id="408172"/>
    <lineage>
        <taxon>unclassified sequences</taxon>
        <taxon>metagenomes</taxon>
        <taxon>ecological metagenomes</taxon>
    </lineage>
</organism>
<name>A0A382Y1N6_9ZZZZ</name>
<dbReference type="EMBL" id="UINC01171959">
    <property type="protein sequence ID" value="SVD76795.1"/>
    <property type="molecule type" value="Genomic_DNA"/>
</dbReference>
<gene>
    <name evidence="1" type="ORF">METZ01_LOCUS429649</name>
</gene>
<sequence length="206" mass="23726">MVEKFTHLDTGDIETTESFFSNRFLKARIESGHPSNEGLDLIFEENRSSEWQEKHWKQAKDNQLKYDEDVNQYITLILSDLVKGRSQTLINKYIVSMDADAGQTVVEASERSKKFIVYRINADYFLLNLGLLRSDTNILGDAYIDKGGFYYSSAASSLKEVLGGRSTLSDTMEKLSRQFVKYVRILRHMKNSDSNFLSFNFKLSKL</sequence>
<proteinExistence type="predicted"/>
<reference evidence="1" key="1">
    <citation type="submission" date="2018-05" db="EMBL/GenBank/DDBJ databases">
        <authorList>
            <person name="Lanie J.A."/>
            <person name="Ng W.-L."/>
            <person name="Kazmierczak K.M."/>
            <person name="Andrzejewski T.M."/>
            <person name="Davidsen T.M."/>
            <person name="Wayne K.J."/>
            <person name="Tettelin H."/>
            <person name="Glass J.I."/>
            <person name="Rusch D."/>
            <person name="Podicherti R."/>
            <person name="Tsui H.-C.T."/>
            <person name="Winkler M.E."/>
        </authorList>
    </citation>
    <scope>NUCLEOTIDE SEQUENCE</scope>
</reference>
<accession>A0A382Y1N6</accession>